<keyword evidence="4 6" id="KW-0808">Transferase</keyword>
<accession>A0A3P5WEB3</accession>
<evidence type="ECO:0000256" key="2">
    <source>
        <dbReference type="ARBA" id="ARBA00022552"/>
    </source>
</evidence>
<evidence type="ECO:0000313" key="8">
    <source>
        <dbReference type="Proteomes" id="UP000277498"/>
    </source>
</evidence>
<dbReference type="InterPro" id="IPR029063">
    <property type="entry name" value="SAM-dependent_MTases_sf"/>
</dbReference>
<comment type="function">
    <text evidence="6">Specifically methylates the N7 position of guanine in position 527 of 16S rRNA.</text>
</comment>
<dbReference type="GO" id="GO:0005829">
    <property type="term" value="C:cytosol"/>
    <property type="evidence" value="ECO:0007669"/>
    <property type="project" value="TreeGrafter"/>
</dbReference>
<comment type="subcellular location">
    <subcellularLocation>
        <location evidence="6">Cytoplasm</location>
    </subcellularLocation>
</comment>
<comment type="caution">
    <text evidence="6">Lacks conserved residue(s) required for the propagation of feature annotation.</text>
</comment>
<evidence type="ECO:0000256" key="4">
    <source>
        <dbReference type="ARBA" id="ARBA00022679"/>
    </source>
</evidence>
<evidence type="ECO:0000256" key="6">
    <source>
        <dbReference type="HAMAP-Rule" id="MF_00074"/>
    </source>
</evidence>
<dbReference type="AlphaFoldDB" id="A0A3P5WEB3"/>
<protein>
    <recommendedName>
        <fullName evidence="6">Ribosomal RNA small subunit methyltransferase G</fullName>
        <ecNumber evidence="6">2.1.1.170</ecNumber>
    </recommendedName>
    <alternativeName>
        <fullName evidence="6">16S rRNA 7-methylguanosine methyltransferase</fullName>
        <shortName evidence="6">16S rRNA m7G methyltransferase</shortName>
    </alternativeName>
</protein>
<gene>
    <name evidence="6 7" type="primary">rsmG</name>
    <name evidence="7" type="ORF">XINFAN_00662</name>
</gene>
<comment type="catalytic activity">
    <reaction evidence="6">
        <text>guanosine(527) in 16S rRNA + S-adenosyl-L-methionine = N(7)-methylguanosine(527) in 16S rRNA + S-adenosyl-L-homocysteine</text>
        <dbReference type="Rhea" id="RHEA:42732"/>
        <dbReference type="Rhea" id="RHEA-COMP:10209"/>
        <dbReference type="Rhea" id="RHEA-COMP:10210"/>
        <dbReference type="ChEBI" id="CHEBI:57856"/>
        <dbReference type="ChEBI" id="CHEBI:59789"/>
        <dbReference type="ChEBI" id="CHEBI:74269"/>
        <dbReference type="ChEBI" id="CHEBI:74480"/>
        <dbReference type="EC" id="2.1.1.170"/>
    </reaction>
</comment>
<dbReference type="GO" id="GO:0070043">
    <property type="term" value="F:rRNA (guanine-N7-)-methyltransferase activity"/>
    <property type="evidence" value="ECO:0007669"/>
    <property type="project" value="UniProtKB-UniRule"/>
</dbReference>
<feature type="binding site" evidence="6">
    <location>
        <position position="70"/>
    </location>
    <ligand>
        <name>S-adenosyl-L-methionine</name>
        <dbReference type="ChEBI" id="CHEBI:59789"/>
    </ligand>
</feature>
<keyword evidence="2 6" id="KW-0698">rRNA processing</keyword>
<keyword evidence="1 6" id="KW-0963">Cytoplasm</keyword>
<feature type="binding site" evidence="6">
    <location>
        <begin position="124"/>
        <end position="125"/>
    </location>
    <ligand>
        <name>S-adenosyl-L-methionine</name>
        <dbReference type="ChEBI" id="CHEBI:59789"/>
    </ligand>
</feature>
<organism evidence="7 8">
    <name type="scientific">Pseudogemmobacter humi</name>
    <dbReference type="NCBI Taxonomy" id="2483812"/>
    <lineage>
        <taxon>Bacteria</taxon>
        <taxon>Pseudomonadati</taxon>
        <taxon>Pseudomonadota</taxon>
        <taxon>Alphaproteobacteria</taxon>
        <taxon>Rhodobacterales</taxon>
        <taxon>Paracoccaceae</taxon>
        <taxon>Pseudogemmobacter</taxon>
    </lineage>
</organism>
<dbReference type="RefSeq" id="WP_124085098.1">
    <property type="nucleotide sequence ID" value="NZ_UXAW01000036.1"/>
</dbReference>
<dbReference type="EC" id="2.1.1.170" evidence="6"/>
<evidence type="ECO:0000256" key="3">
    <source>
        <dbReference type="ARBA" id="ARBA00022603"/>
    </source>
</evidence>
<evidence type="ECO:0000256" key="1">
    <source>
        <dbReference type="ARBA" id="ARBA00022490"/>
    </source>
</evidence>
<keyword evidence="3 6" id="KW-0489">Methyltransferase</keyword>
<sequence>MDQALWTELRASGAALEKLRLFAALAEKWTRSINLISRATVADLWSRHIEDSARILTLAPPAPAIWADFGAGGGFPGLVVAVLLQDRGLRTRIVLVESDQRKATFLREAARQLGLPTVICAERAEAITPLGADVVSARALAPLNMLCEIMERHGTPDGMALFPKGETWQEEVDVARKNWFFDLEAACDPGHKGSAILKLRNLRRASRDALA</sequence>
<dbReference type="PANTHER" id="PTHR31760:SF0">
    <property type="entry name" value="S-ADENOSYL-L-METHIONINE-DEPENDENT METHYLTRANSFERASES SUPERFAMILY PROTEIN"/>
    <property type="match status" value="1"/>
</dbReference>
<dbReference type="Gene3D" id="3.40.50.150">
    <property type="entry name" value="Vaccinia Virus protein VP39"/>
    <property type="match status" value="1"/>
</dbReference>
<comment type="similarity">
    <text evidence="6">Belongs to the methyltransferase superfamily. RNA methyltransferase RsmG family.</text>
</comment>
<feature type="binding site" evidence="6">
    <location>
        <position position="138"/>
    </location>
    <ligand>
        <name>S-adenosyl-L-methionine</name>
        <dbReference type="ChEBI" id="CHEBI:59789"/>
    </ligand>
</feature>
<evidence type="ECO:0000313" key="7">
    <source>
        <dbReference type="EMBL" id="VDC21893.1"/>
    </source>
</evidence>
<keyword evidence="8" id="KW-1185">Reference proteome</keyword>
<feature type="binding site" evidence="6">
    <location>
        <position position="75"/>
    </location>
    <ligand>
        <name>S-adenosyl-L-methionine</name>
        <dbReference type="ChEBI" id="CHEBI:59789"/>
    </ligand>
</feature>
<dbReference type="Proteomes" id="UP000277498">
    <property type="component" value="Unassembled WGS sequence"/>
</dbReference>
<dbReference type="PANTHER" id="PTHR31760">
    <property type="entry name" value="S-ADENOSYL-L-METHIONINE-DEPENDENT METHYLTRANSFERASES SUPERFAMILY PROTEIN"/>
    <property type="match status" value="1"/>
</dbReference>
<keyword evidence="5 6" id="KW-0949">S-adenosyl-L-methionine</keyword>
<name>A0A3P5WEB3_9RHOB</name>
<evidence type="ECO:0000256" key="5">
    <source>
        <dbReference type="ARBA" id="ARBA00022691"/>
    </source>
</evidence>
<dbReference type="EMBL" id="UXAW01000036">
    <property type="protein sequence ID" value="VDC21893.1"/>
    <property type="molecule type" value="Genomic_DNA"/>
</dbReference>
<dbReference type="InterPro" id="IPR003682">
    <property type="entry name" value="rRNA_ssu_MeTfrase_G"/>
</dbReference>
<proteinExistence type="inferred from homology"/>
<reference evidence="7 8" key="1">
    <citation type="submission" date="2018-11" db="EMBL/GenBank/DDBJ databases">
        <authorList>
            <person name="Criscuolo A."/>
        </authorList>
    </citation>
    <scope>NUCLEOTIDE SEQUENCE [LARGE SCALE GENOMIC DNA]</scope>
    <source>
        <strain evidence="7">ACIP111625</strain>
    </source>
</reference>
<dbReference type="HAMAP" id="MF_00074">
    <property type="entry name" value="16SrRNA_methyltr_G"/>
    <property type="match status" value="1"/>
</dbReference>
<dbReference type="SUPFAM" id="SSF53335">
    <property type="entry name" value="S-adenosyl-L-methionine-dependent methyltransferases"/>
    <property type="match status" value="1"/>
</dbReference>
<dbReference type="Pfam" id="PF02527">
    <property type="entry name" value="GidB"/>
    <property type="match status" value="1"/>
</dbReference>